<evidence type="ECO:0000256" key="4">
    <source>
        <dbReference type="ARBA" id="ARBA00023163"/>
    </source>
</evidence>
<dbReference type="GO" id="GO:0046872">
    <property type="term" value="F:metal ion binding"/>
    <property type="evidence" value="ECO:0007669"/>
    <property type="project" value="UniProtKB-KW"/>
</dbReference>
<keyword evidence="4" id="KW-0804">Transcription</keyword>
<dbReference type="GeneID" id="27321896"/>
<dbReference type="HOGENOM" id="CLU_585302_0_0_1"/>
<dbReference type="PANTHER" id="PTHR47660:SF3">
    <property type="entry name" value="FINGER DOMAIN PROTEIN, PUTATIVE (AFU_ORTHOLOGUE AFUA_4G03310)-RELATED"/>
    <property type="match status" value="1"/>
</dbReference>
<dbReference type="EMBL" id="KN847522">
    <property type="protein sequence ID" value="KIV92785.1"/>
    <property type="molecule type" value="Genomic_DNA"/>
</dbReference>
<dbReference type="AlphaFoldDB" id="A0A0D1WU68"/>
<gene>
    <name evidence="7" type="ORF">PV10_04051</name>
</gene>
<evidence type="ECO:0000256" key="2">
    <source>
        <dbReference type="ARBA" id="ARBA00022833"/>
    </source>
</evidence>
<reference evidence="7 8" key="1">
    <citation type="submission" date="2015-01" db="EMBL/GenBank/DDBJ databases">
        <title>The Genome Sequence of Exophiala mesophila CBS40295.</title>
        <authorList>
            <consortium name="The Broad Institute Genomics Platform"/>
            <person name="Cuomo C."/>
            <person name="de Hoog S."/>
            <person name="Gorbushina A."/>
            <person name="Stielow B."/>
            <person name="Teixiera M."/>
            <person name="Abouelleil A."/>
            <person name="Chapman S.B."/>
            <person name="Priest M."/>
            <person name="Young S.K."/>
            <person name="Wortman J."/>
            <person name="Nusbaum C."/>
            <person name="Birren B."/>
        </authorList>
    </citation>
    <scope>NUCLEOTIDE SEQUENCE [LARGE SCALE GENOMIC DNA]</scope>
    <source>
        <strain evidence="7 8">CBS 40295</strain>
    </source>
</reference>
<keyword evidence="1" id="KW-0479">Metal-binding</keyword>
<evidence type="ECO:0000256" key="6">
    <source>
        <dbReference type="SAM" id="MobiDB-lite"/>
    </source>
</evidence>
<keyword evidence="2" id="KW-0862">Zinc</keyword>
<dbReference type="RefSeq" id="XP_016224359.1">
    <property type="nucleotide sequence ID" value="XM_016368571.1"/>
</dbReference>
<dbReference type="Proteomes" id="UP000054302">
    <property type="component" value="Unassembled WGS sequence"/>
</dbReference>
<evidence type="ECO:0000256" key="3">
    <source>
        <dbReference type="ARBA" id="ARBA00023015"/>
    </source>
</evidence>
<evidence type="ECO:0000313" key="8">
    <source>
        <dbReference type="Proteomes" id="UP000054302"/>
    </source>
</evidence>
<dbReference type="STRING" id="212818.A0A0D1WU68"/>
<feature type="compositionally biased region" description="Polar residues" evidence="6">
    <location>
        <begin position="89"/>
        <end position="98"/>
    </location>
</feature>
<accession>A0A0D1WU68</accession>
<keyword evidence="8" id="KW-1185">Reference proteome</keyword>
<evidence type="ECO:0000256" key="5">
    <source>
        <dbReference type="ARBA" id="ARBA00023242"/>
    </source>
</evidence>
<dbReference type="OrthoDB" id="2441642at2759"/>
<keyword evidence="3" id="KW-0805">Transcription regulation</keyword>
<evidence type="ECO:0000256" key="1">
    <source>
        <dbReference type="ARBA" id="ARBA00022723"/>
    </source>
</evidence>
<dbReference type="PANTHER" id="PTHR47660">
    <property type="entry name" value="TRANSCRIPTION FACTOR WITH C2H2 AND ZN(2)-CYS(6) DNA BINDING DOMAIN (EUROFUNG)-RELATED-RELATED"/>
    <property type="match status" value="1"/>
</dbReference>
<feature type="region of interest" description="Disordered" evidence="6">
    <location>
        <begin position="87"/>
        <end position="107"/>
    </location>
</feature>
<dbReference type="VEuPathDB" id="FungiDB:PV10_04051"/>
<evidence type="ECO:0000313" key="7">
    <source>
        <dbReference type="EMBL" id="KIV92785.1"/>
    </source>
</evidence>
<organism evidence="7 8">
    <name type="scientific">Exophiala mesophila</name>
    <name type="common">Black yeast-like fungus</name>
    <dbReference type="NCBI Taxonomy" id="212818"/>
    <lineage>
        <taxon>Eukaryota</taxon>
        <taxon>Fungi</taxon>
        <taxon>Dikarya</taxon>
        <taxon>Ascomycota</taxon>
        <taxon>Pezizomycotina</taxon>
        <taxon>Eurotiomycetes</taxon>
        <taxon>Chaetothyriomycetidae</taxon>
        <taxon>Chaetothyriales</taxon>
        <taxon>Herpotrichiellaceae</taxon>
        <taxon>Exophiala</taxon>
    </lineage>
</organism>
<keyword evidence="5" id="KW-0539">Nucleus</keyword>
<protein>
    <recommendedName>
        <fullName evidence="9">Transcription factor domain-containing protein</fullName>
    </recommendedName>
</protein>
<sequence length="467" mass="52823">MIFNPLSSVIICRIRSPNKPRIPELENSDAALQHAGFEQLAQLHTLFSDFYAEIVLDKTFSALFARHASTHKEKVLHMLRACQGAFEGTRTSTHTSASEDPESGSGRIELAGEHEASVFNRRIPHSVDTAPSSNTSNTWRDEWTTPGITSVSSGSDLYDTVEQARHHGIPATAMISEERRQALLGFAPGMHVSDNFAKRTMQFIIRVLRSWPVLLATHSAFNLPPMIHKVQVADGIPKPLGNCFTLCKMWYGQVDGSKDIVLNKIMLELERLFQEHPSYSELDLLAAAQSVLLLLIIICFGEEQQRKGPPAPRQVELVIQAWDIKHKLAETGLFLPEESSNSMPSWTKWAIVSSKRRTILAMHHLEWSWSVRHGYPILTCFELAPFPAPAAKDLWQAANEKKWKKRYAEWLHLWKGDSYKVGEFFHIPFEGNLDDRSERWLAEADEFGMMLMAEVNSRSNSEALLRA</sequence>
<name>A0A0D1WU68_EXOME</name>
<evidence type="ECO:0008006" key="9">
    <source>
        <dbReference type="Google" id="ProtNLM"/>
    </source>
</evidence>
<proteinExistence type="predicted"/>